<dbReference type="EMBL" id="OJIN01000169">
    <property type="protein sequence ID" value="SPD74671.1"/>
    <property type="molecule type" value="Genomic_DNA"/>
</dbReference>
<gene>
    <name evidence="1" type="ORF">PITCH_A290055</name>
</gene>
<reference evidence="1" key="1">
    <citation type="submission" date="2018-01" db="EMBL/GenBank/DDBJ databases">
        <authorList>
            <person name="Regsiter A."/>
            <person name="William W."/>
        </authorList>
    </citation>
    <scope>NUCLEOTIDE SEQUENCE</scope>
    <source>
        <strain evidence="1">TRIP AH-1</strain>
    </source>
</reference>
<dbReference type="AlphaFoldDB" id="A0A445MZA3"/>
<evidence type="ECO:0000313" key="1">
    <source>
        <dbReference type="EMBL" id="SPD74671.1"/>
    </source>
</evidence>
<sequence length="79" mass="8965">MILRGRVTKKLLYAGTKSEHEGIVLITSQGGFKLRRKSGNPFWDEDLAQLEGKEIEGQGIIRGGQFILDHWKIVESQQK</sequence>
<organism evidence="1">
    <name type="scientific">uncultured Desulfobacterium sp</name>
    <dbReference type="NCBI Taxonomy" id="201089"/>
    <lineage>
        <taxon>Bacteria</taxon>
        <taxon>Pseudomonadati</taxon>
        <taxon>Thermodesulfobacteriota</taxon>
        <taxon>Desulfobacteria</taxon>
        <taxon>Desulfobacterales</taxon>
        <taxon>Desulfobacteriaceae</taxon>
        <taxon>Desulfobacterium</taxon>
        <taxon>environmental samples</taxon>
    </lineage>
</organism>
<protein>
    <submittedName>
        <fullName evidence="1">Uncharacterized protein</fullName>
    </submittedName>
</protein>
<proteinExistence type="predicted"/>
<name>A0A445MZA3_9BACT</name>
<accession>A0A445MZA3</accession>